<feature type="domain" description="Homeobox" evidence="5">
    <location>
        <begin position="210"/>
        <end position="266"/>
    </location>
</feature>
<sequence>MIRSRTPPGDLFRSADIPGSTVIIPSGISLTFGSPIPVPFPPHSNKILNPSGHAGCPPPCHSLVSPVPIRLLPNQANDAYPFESNPNSASALHAESDEPNSSNSLKKITTFKNSAFVPNAKLFHPVVSNKLFNPSDSQYAVSLNPESIDPRSAIDLLPSYNHRDHVYINLPCISSSSGDSAIKDLNADNSEEVTSTSGDALDFDESFYRRKQRRYRTTFSSEQLAALERSFVANQYPDVYCREHIAAQTHLTEARVQVKLIHPYAH</sequence>
<keyword evidence="2 3" id="KW-0238">DNA-binding</keyword>
<dbReference type="InterPro" id="IPR009057">
    <property type="entry name" value="Homeodomain-like_sf"/>
</dbReference>
<dbReference type="GO" id="GO:0005634">
    <property type="term" value="C:nucleus"/>
    <property type="evidence" value="ECO:0007669"/>
    <property type="project" value="UniProtKB-SubCell"/>
</dbReference>
<comment type="caution">
    <text evidence="6">The sequence shown here is derived from an EMBL/GenBank/DDBJ whole genome shotgun (WGS) entry which is preliminary data.</text>
</comment>
<evidence type="ECO:0000256" key="2">
    <source>
        <dbReference type="PROSITE-ProRule" id="PRU00108"/>
    </source>
</evidence>
<evidence type="ECO:0000259" key="5">
    <source>
        <dbReference type="PROSITE" id="PS50071"/>
    </source>
</evidence>
<accession>A0A6A0GY20</accession>
<feature type="region of interest" description="Disordered" evidence="4">
    <location>
        <begin position="78"/>
        <end position="104"/>
    </location>
</feature>
<dbReference type="Pfam" id="PF00046">
    <property type="entry name" value="Homeodomain"/>
    <property type="match status" value="1"/>
</dbReference>
<reference evidence="6" key="2">
    <citation type="journal article" date="2018" name="Environ. Sci. Technol.">
        <title>The Toxicogenome of Hyalella azteca: A Model for Sediment Ecotoxicology and Evolutionary Toxicology.</title>
        <authorList>
            <person name="Poynton H.C."/>
            <person name="Hasenbein S."/>
            <person name="Benoit J.B."/>
            <person name="Sepulveda M.S."/>
            <person name="Poelchau M.F."/>
            <person name="Hughes D.S.T."/>
            <person name="Murali S.C."/>
            <person name="Chen S."/>
            <person name="Glastad K.M."/>
            <person name="Goodisman M.A.D."/>
            <person name="Werren J.H."/>
            <person name="Vineis J.H."/>
            <person name="Bowen J.L."/>
            <person name="Friedrich M."/>
            <person name="Jones J."/>
            <person name="Robertson H.M."/>
            <person name="Feyereisen R."/>
            <person name="Mechler-Hickson A."/>
            <person name="Mathers N."/>
            <person name="Lee C.E."/>
            <person name="Colbourne J.K."/>
            <person name="Biales A."/>
            <person name="Johnston J.S."/>
            <person name="Wellborn G.A."/>
            <person name="Rosendale A.J."/>
            <person name="Cridge A.G."/>
            <person name="Munoz-Torres M.C."/>
            <person name="Bain P.A."/>
            <person name="Manny A.R."/>
            <person name="Major K.M."/>
            <person name="Lambert F.N."/>
            <person name="Vulpe C.D."/>
            <person name="Tuck P."/>
            <person name="Blalock B.J."/>
            <person name="Lin Y.Y."/>
            <person name="Smith M.E."/>
            <person name="Ochoa-Acuna H."/>
            <person name="Chen M.M."/>
            <person name="Childers C.P."/>
            <person name="Qu J."/>
            <person name="Dugan S."/>
            <person name="Lee S.L."/>
            <person name="Chao H."/>
            <person name="Dinh H."/>
            <person name="Han Y."/>
            <person name="Doddapaneni H."/>
            <person name="Worley K.C."/>
            <person name="Muzny D.M."/>
            <person name="Gibbs R.A."/>
            <person name="Richards S."/>
        </authorList>
    </citation>
    <scope>NUCLEOTIDE SEQUENCE</scope>
    <source>
        <strain evidence="6">HAZT.00-mixed</strain>
        <tissue evidence="6">Whole organism</tissue>
    </source>
</reference>
<organism evidence="6">
    <name type="scientific">Hyalella azteca</name>
    <name type="common">Amphipod</name>
    <dbReference type="NCBI Taxonomy" id="294128"/>
    <lineage>
        <taxon>Eukaryota</taxon>
        <taxon>Metazoa</taxon>
        <taxon>Ecdysozoa</taxon>
        <taxon>Arthropoda</taxon>
        <taxon>Crustacea</taxon>
        <taxon>Multicrustacea</taxon>
        <taxon>Malacostraca</taxon>
        <taxon>Eumalacostraca</taxon>
        <taxon>Peracarida</taxon>
        <taxon>Amphipoda</taxon>
        <taxon>Senticaudata</taxon>
        <taxon>Talitrida</taxon>
        <taxon>Talitroidea</taxon>
        <taxon>Hyalellidae</taxon>
        <taxon>Hyalella</taxon>
    </lineage>
</organism>
<dbReference type="Proteomes" id="UP000711488">
    <property type="component" value="Unassembled WGS sequence"/>
</dbReference>
<evidence type="ECO:0000256" key="3">
    <source>
        <dbReference type="RuleBase" id="RU000682"/>
    </source>
</evidence>
<reference evidence="6" key="1">
    <citation type="submission" date="2014-08" db="EMBL/GenBank/DDBJ databases">
        <authorList>
            <person name="Murali S."/>
            <person name="Richards S."/>
            <person name="Bandaranaike D."/>
            <person name="Bellair M."/>
            <person name="Blankenburg K."/>
            <person name="Chao H."/>
            <person name="Dinh H."/>
            <person name="Doddapaneni H."/>
            <person name="Dugan-Rocha S."/>
            <person name="Elkadiri S."/>
            <person name="Gnanaolivu R."/>
            <person name="Hughes D."/>
            <person name="Lee S."/>
            <person name="Li M."/>
            <person name="Ming W."/>
            <person name="Munidasa M."/>
            <person name="Muniz J."/>
            <person name="Nguyen L."/>
            <person name="Osuji N."/>
            <person name="Pu L.-L."/>
            <person name="Puazo M."/>
            <person name="Skinner E."/>
            <person name="Qu C."/>
            <person name="Quiroz J."/>
            <person name="Raj R."/>
            <person name="Weissenberger G."/>
            <person name="Xin Y."/>
            <person name="Zou X."/>
            <person name="Han Y."/>
            <person name="Worley K."/>
            <person name="Muzny D."/>
            <person name="Gibbs R."/>
        </authorList>
    </citation>
    <scope>NUCLEOTIDE SEQUENCE</scope>
    <source>
        <strain evidence="6">HAZT.00-mixed</strain>
        <tissue evidence="6">Whole organism</tissue>
    </source>
</reference>
<protein>
    <recommendedName>
        <fullName evidence="5">Homeobox domain-containing protein</fullName>
    </recommendedName>
</protein>
<dbReference type="InterPro" id="IPR001356">
    <property type="entry name" value="HD"/>
</dbReference>
<dbReference type="SMART" id="SM00389">
    <property type="entry name" value="HOX"/>
    <property type="match status" value="1"/>
</dbReference>
<comment type="subcellular location">
    <subcellularLocation>
        <location evidence="1 2 3">Nucleus</location>
    </subcellularLocation>
</comment>
<dbReference type="Gene3D" id="1.10.10.60">
    <property type="entry name" value="Homeodomain-like"/>
    <property type="match status" value="1"/>
</dbReference>
<dbReference type="PANTHER" id="PTHR24329">
    <property type="entry name" value="HOMEOBOX PROTEIN ARISTALESS"/>
    <property type="match status" value="1"/>
</dbReference>
<evidence type="ECO:0000256" key="4">
    <source>
        <dbReference type="SAM" id="MobiDB-lite"/>
    </source>
</evidence>
<dbReference type="GO" id="GO:0000977">
    <property type="term" value="F:RNA polymerase II transcription regulatory region sequence-specific DNA binding"/>
    <property type="evidence" value="ECO:0007669"/>
    <property type="project" value="TreeGrafter"/>
</dbReference>
<dbReference type="SUPFAM" id="SSF46689">
    <property type="entry name" value="Homeodomain-like"/>
    <property type="match status" value="1"/>
</dbReference>
<dbReference type="InterPro" id="IPR050649">
    <property type="entry name" value="Paired_Homeobox_TFs"/>
</dbReference>
<dbReference type="PANTHER" id="PTHR24329:SF543">
    <property type="entry name" value="FI01017P-RELATED"/>
    <property type="match status" value="1"/>
</dbReference>
<dbReference type="AlphaFoldDB" id="A0A6A0GY20"/>
<dbReference type="GO" id="GO:0000981">
    <property type="term" value="F:DNA-binding transcription factor activity, RNA polymerase II-specific"/>
    <property type="evidence" value="ECO:0007669"/>
    <property type="project" value="TreeGrafter"/>
</dbReference>
<keyword evidence="2 3" id="KW-0371">Homeobox</keyword>
<name>A0A6A0GY20_HYAAZ</name>
<keyword evidence="2 3" id="KW-0539">Nucleus</keyword>
<reference evidence="6" key="3">
    <citation type="submission" date="2019-06" db="EMBL/GenBank/DDBJ databases">
        <authorList>
            <person name="Poynton C."/>
            <person name="Hasenbein S."/>
            <person name="Benoit J.B."/>
            <person name="Sepulveda M.S."/>
            <person name="Poelchau M.F."/>
            <person name="Murali S.C."/>
            <person name="Chen S."/>
            <person name="Glastad K.M."/>
            <person name="Werren J.H."/>
            <person name="Vineis J.H."/>
            <person name="Bowen J.L."/>
            <person name="Friedrich M."/>
            <person name="Jones J."/>
            <person name="Robertson H.M."/>
            <person name="Feyereisen R."/>
            <person name="Mechler-Hickson A."/>
            <person name="Mathers N."/>
            <person name="Lee C.E."/>
            <person name="Colbourne J.K."/>
            <person name="Biales A."/>
            <person name="Johnston J.S."/>
            <person name="Wellborn G.A."/>
            <person name="Rosendale A.J."/>
            <person name="Cridge A.G."/>
            <person name="Munoz-Torres M.C."/>
            <person name="Bain P.A."/>
            <person name="Manny A.R."/>
            <person name="Major K.M."/>
            <person name="Lambert F.N."/>
            <person name="Vulpe C.D."/>
            <person name="Tuck P."/>
            <person name="Blalock B.J."/>
            <person name="Lin Y.-Y."/>
            <person name="Smith M.E."/>
            <person name="Ochoa-Acuna H."/>
            <person name="Chen M.-J.M."/>
            <person name="Childers C.P."/>
            <person name="Qu J."/>
            <person name="Dugan S."/>
            <person name="Lee S.L."/>
            <person name="Chao H."/>
            <person name="Dinh H."/>
            <person name="Han Y."/>
            <person name="Doddapaneni H."/>
            <person name="Worley K.C."/>
            <person name="Muzny D.M."/>
            <person name="Gibbs R.A."/>
            <person name="Richards S."/>
        </authorList>
    </citation>
    <scope>NUCLEOTIDE SEQUENCE</scope>
    <source>
        <strain evidence="6">HAZT.00-mixed</strain>
        <tissue evidence="6">Whole organism</tissue>
    </source>
</reference>
<gene>
    <name evidence="6" type="ORF">HAZT_HAZT007805</name>
</gene>
<dbReference type="CDD" id="cd00086">
    <property type="entry name" value="homeodomain"/>
    <property type="match status" value="1"/>
</dbReference>
<evidence type="ECO:0000313" key="6">
    <source>
        <dbReference type="EMBL" id="KAA0192577.1"/>
    </source>
</evidence>
<dbReference type="EMBL" id="JQDR03011550">
    <property type="protein sequence ID" value="KAA0192577.1"/>
    <property type="molecule type" value="Genomic_DNA"/>
</dbReference>
<evidence type="ECO:0000256" key="1">
    <source>
        <dbReference type="ARBA" id="ARBA00004123"/>
    </source>
</evidence>
<proteinExistence type="predicted"/>
<dbReference type="PROSITE" id="PS50071">
    <property type="entry name" value="HOMEOBOX_2"/>
    <property type="match status" value="1"/>
</dbReference>